<feature type="region of interest" description="Disordered" evidence="2">
    <location>
        <begin position="439"/>
        <end position="469"/>
    </location>
</feature>
<name>A0A1A7VRF6_PLAKH</name>
<organism evidence="3 5">
    <name type="scientific">Plasmodium knowlesi (strain H)</name>
    <dbReference type="NCBI Taxonomy" id="5851"/>
    <lineage>
        <taxon>Eukaryota</taxon>
        <taxon>Sar</taxon>
        <taxon>Alveolata</taxon>
        <taxon>Apicomplexa</taxon>
        <taxon>Aconoidasida</taxon>
        <taxon>Haemosporida</taxon>
        <taxon>Plasmodiidae</taxon>
        <taxon>Plasmodium</taxon>
        <taxon>Plasmodium (Plasmodium)</taxon>
    </lineage>
</organism>
<dbReference type="VEuPathDB" id="PlasmoDB:PKNH_1262700"/>
<dbReference type="AlphaFoldDB" id="A0A1A7VRF6"/>
<gene>
    <name evidence="3" type="ORF">PKNA1_C2_1262700</name>
    <name evidence="4" type="ORF">PKNA1_H1_1262700</name>
</gene>
<dbReference type="Proteomes" id="UP000182142">
    <property type="component" value="Unassembled WGS sequence"/>
</dbReference>
<feature type="region of interest" description="Disordered" evidence="2">
    <location>
        <begin position="286"/>
        <end position="325"/>
    </location>
</feature>
<feature type="compositionally biased region" description="Basic and acidic residues" evidence="2">
    <location>
        <begin position="439"/>
        <end position="449"/>
    </location>
</feature>
<dbReference type="OrthoDB" id="361577at2759"/>
<evidence type="ECO:0000313" key="6">
    <source>
        <dbReference type="Proteomes" id="UP000182142"/>
    </source>
</evidence>
<accession>A0A1A7VRF6</accession>
<keyword evidence="1" id="KW-0175">Coiled coil</keyword>
<feature type="compositionally biased region" description="Polar residues" evidence="2">
    <location>
        <begin position="757"/>
        <end position="767"/>
    </location>
</feature>
<dbReference type="EMBL" id="CWHQ02000011">
    <property type="protein sequence ID" value="SBO24526.1"/>
    <property type="molecule type" value="Genomic_DNA"/>
</dbReference>
<sequence length="867" mass="99529">MFWHQTNERTFRIILSLFLRAFFFLPVCYGFAVSNGDRSLIPNGPWTKQNNPCGVKRISPIKINGKSGKKLYSIKITHLTENKIPEEYFKYNLPPEPIYPYITVPNNLYTRQKKDEHADGENPPNGGNKLDGEEYPDSAIEIGKMSSEEFSKLNEEKKKKMKALPEATIEDYIEDTNFRKYIHPCLVKKVSGKDRQKIHHSLLSLIDPKVEYSMVDCFDENDEENDLTEYDATFRGIAPWPSTDELRRNDNDYQFEKTDLEVEYNITYDKTGYREFRNKLLAEQLHDGGREGNREGDETSTEPGEATNGKKYRTDGEPLGGQANVDAPATVSVEDIRKLYFKKEIKTLREAKEEMAKWEERKESSRSTWTLTEDELKLLPDKFRKLYEEKRREKLEKLKEDKRKEEAKRRGELQDEFSLWDEKGLSSIEKLRGEECGEMRCEESTDRNSESTVDVVPNGGESSPTNGEHNLQNVRLLEENVLYTKAKSPVENMLYEWDDSLNCKWRKRAEEVIRDVIMYDYPMKEVRRPSKLDIYDVTWYAGKVEVFVIPDETQGKNYKITLFDLKQLVKKIAERLKELEIDEEIIILPFFELVVSSLPSKNILVCRRDWCSNAGKEVTVFFKDNIFPPLEGILLGSPSVFHLIINVNYERIENLDVHTIDKVILKDSKDELRGHIVLKAGMENKVGEKSDSVGESAPSGGDSERENLLASEGDPPIDAPLNGHDDDGDDDDEGIMTRRTGFDELQKLKDIERVGANSLNASQIRTNQLRRDDADQVGGKGGTRTDLDGIRPVSSINRLGDDEDADRVQKQGLEENEEEDDDEDDDDESYDDVADEGDMYGVDDDGDDSDGGDIYGEDEEDDYLSEE</sequence>
<evidence type="ECO:0000256" key="2">
    <source>
        <dbReference type="SAM" id="MobiDB-lite"/>
    </source>
</evidence>
<evidence type="ECO:0000256" key="1">
    <source>
        <dbReference type="SAM" id="Coils"/>
    </source>
</evidence>
<feature type="coiled-coil region" evidence="1">
    <location>
        <begin position="341"/>
        <end position="415"/>
    </location>
</feature>
<feature type="compositionally biased region" description="Basic and acidic residues" evidence="2">
    <location>
        <begin position="286"/>
        <end position="297"/>
    </location>
</feature>
<evidence type="ECO:0000313" key="5">
    <source>
        <dbReference type="Proteomes" id="UP000182128"/>
    </source>
</evidence>
<reference evidence="5 6" key="2">
    <citation type="submission" date="2016-05" db="EMBL/GenBank/DDBJ databases">
        <authorList>
            <person name="Sharaf H."/>
        </authorList>
    </citation>
    <scope>NUCLEOTIDE SEQUENCE [LARGE SCALE GENOMIC DNA]</scope>
    <source>
        <strain evidence="5 6">H</strain>
    </source>
</reference>
<proteinExistence type="predicted"/>
<reference evidence="3" key="1">
    <citation type="submission" date="2016-05" db="EMBL/GenBank/DDBJ databases">
        <authorList>
            <person name="Lavstsen T."/>
            <person name="Jespersen J.S."/>
        </authorList>
    </citation>
    <scope>NUCLEOTIDE SEQUENCE [LARGE SCALE GENOMIC DNA]</scope>
</reference>
<feature type="region of interest" description="Disordered" evidence="2">
    <location>
        <begin position="754"/>
        <end position="867"/>
    </location>
</feature>
<feature type="compositionally biased region" description="Polar residues" evidence="2">
    <location>
        <begin position="460"/>
        <end position="469"/>
    </location>
</feature>
<dbReference type="EMBL" id="CWHR02000009">
    <property type="protein sequence ID" value="SBO26412.1"/>
    <property type="molecule type" value="Genomic_DNA"/>
</dbReference>
<feature type="region of interest" description="Disordered" evidence="2">
    <location>
        <begin position="114"/>
        <end position="135"/>
    </location>
</feature>
<protein>
    <submittedName>
        <fullName evidence="3">Uncharacterized protein</fullName>
    </submittedName>
</protein>
<feature type="region of interest" description="Disordered" evidence="2">
    <location>
        <begin position="687"/>
        <end position="736"/>
    </location>
</feature>
<dbReference type="Proteomes" id="UP000182128">
    <property type="component" value="Unassembled WGS sequence"/>
</dbReference>
<evidence type="ECO:0000313" key="3">
    <source>
        <dbReference type="EMBL" id="SBO24526.1"/>
    </source>
</evidence>
<evidence type="ECO:0000313" key="4">
    <source>
        <dbReference type="EMBL" id="SBO26412.1"/>
    </source>
</evidence>
<feature type="compositionally biased region" description="Acidic residues" evidence="2">
    <location>
        <begin position="814"/>
        <end position="867"/>
    </location>
</feature>